<dbReference type="CDD" id="cd14745">
    <property type="entry name" value="GH66"/>
    <property type="match status" value="1"/>
</dbReference>
<dbReference type="RefSeq" id="WP_342756497.1">
    <property type="nucleotide sequence ID" value="NZ_CP146256.1"/>
</dbReference>
<evidence type="ECO:0000256" key="1">
    <source>
        <dbReference type="ARBA" id="ARBA00022729"/>
    </source>
</evidence>
<name>A0ABZ3EU96_9FIRM</name>
<sequence length="552" mass="64318">MYDIYPVKAQYLTDEEVNIAIETKSLQAEEVTLKVFHLEDCILTQKVVLNISGRSHTAYVKIGSYQEKVSGFGVQLWKKEKLLCSTAFDVVAHPSKSLRYGFLSDFTKEDGKSEEDISNLRKFHINMVQFYDWSYRHDNLVSEEENYTDMMGKKISMDTVKEKIAAAKKYGMKPMAYGAVYAASGDFYEKHPDWAFYTSAGEVFRFIDVFYIMNITKKCPWHRHIVNEYRKAVEEVGFSGIHMDTYGFPKTAYSRYNGTQELIYLKNEFASLINSAKKSLNEVEKDNYLVFNNVGNWPVDTVAKADLQAIYVEVWSPYERYFHIKQIIREAQKVNTKDLPVILAAYLEPFRLDSQERAGFAAYILMAAIVSNGAYHLLLGEENAVLTQGYYSDYSYLTDEQSHKMRHYYDFMIRYMELFYDRSLEDVTMTHIGWDNYEYQCGFSNWSSYAETDKIWLTVRENAKYKTISLINLCGCKEDYWNKGKEEPELQKELLFTVHVDGEVKGIFAASPDWEDASMYPVSYCYRETEKGRFVEFTVASLAVWEFVVIRL</sequence>
<dbReference type="GO" id="GO:0016787">
    <property type="term" value="F:hydrolase activity"/>
    <property type="evidence" value="ECO:0007669"/>
    <property type="project" value="UniProtKB-KW"/>
</dbReference>
<dbReference type="Gene3D" id="3.20.20.80">
    <property type="entry name" value="Glycosidases"/>
    <property type="match status" value="1"/>
</dbReference>
<dbReference type="Gene3D" id="2.60.40.1180">
    <property type="entry name" value="Golgi alpha-mannosidase II"/>
    <property type="match status" value="1"/>
</dbReference>
<organism evidence="2 3">
    <name type="scientific">Kineothrix sedimenti</name>
    <dbReference type="NCBI Taxonomy" id="3123317"/>
    <lineage>
        <taxon>Bacteria</taxon>
        <taxon>Bacillati</taxon>
        <taxon>Bacillota</taxon>
        <taxon>Clostridia</taxon>
        <taxon>Lachnospirales</taxon>
        <taxon>Lachnospiraceae</taxon>
        <taxon>Kineothrix</taxon>
    </lineage>
</organism>
<gene>
    <name evidence="2" type="ORF">V6984_15420</name>
</gene>
<evidence type="ECO:0000313" key="3">
    <source>
        <dbReference type="Proteomes" id="UP001451571"/>
    </source>
</evidence>
<accession>A0ABZ3EU96</accession>
<dbReference type="EMBL" id="CP146256">
    <property type="protein sequence ID" value="XAH72884.1"/>
    <property type="molecule type" value="Genomic_DNA"/>
</dbReference>
<keyword evidence="3" id="KW-1185">Reference proteome</keyword>
<protein>
    <submittedName>
        <fullName evidence="2">Glycoside hydrolase family 66 protein</fullName>
    </submittedName>
</protein>
<reference evidence="2 3" key="1">
    <citation type="submission" date="2024-02" db="EMBL/GenBank/DDBJ databases">
        <title>Bacterial strain from lacustrine sediment.</title>
        <authorList>
            <person name="Petit C."/>
            <person name="Fadhlaoui K."/>
        </authorList>
    </citation>
    <scope>NUCLEOTIDE SEQUENCE [LARGE SCALE GENOMIC DNA]</scope>
    <source>
        <strain evidence="2 3">IPX-CK</strain>
    </source>
</reference>
<dbReference type="Proteomes" id="UP001451571">
    <property type="component" value="Chromosome"/>
</dbReference>
<dbReference type="InterPro" id="IPR013780">
    <property type="entry name" value="Glyco_hydro_b"/>
</dbReference>
<evidence type="ECO:0000313" key="2">
    <source>
        <dbReference type="EMBL" id="XAH72884.1"/>
    </source>
</evidence>
<dbReference type="Pfam" id="PF13199">
    <property type="entry name" value="Glyco_hydro_66"/>
    <property type="match status" value="1"/>
</dbReference>
<keyword evidence="1" id="KW-0732">Signal</keyword>
<dbReference type="InterPro" id="IPR025092">
    <property type="entry name" value="Glyco_hydro_66"/>
</dbReference>
<keyword evidence="2" id="KW-0378">Hydrolase</keyword>
<proteinExistence type="predicted"/>